<reference evidence="2 3" key="1">
    <citation type="submission" date="2019-04" db="EMBL/GenBank/DDBJ databases">
        <title>Draft genome sequence of Robertkochia marina CC-AMO-30D.</title>
        <authorList>
            <person name="Hameed A."/>
            <person name="Lin S.-Y."/>
            <person name="Shahina M."/>
            <person name="Lai W.-A."/>
            <person name="Young C.-C."/>
        </authorList>
    </citation>
    <scope>NUCLEOTIDE SEQUENCE [LARGE SCALE GENOMIC DNA]</scope>
    <source>
        <strain evidence="2 3">CC-AMO-30D</strain>
    </source>
</reference>
<organism evidence="2 3">
    <name type="scientific">Robertkochia marina</name>
    <dbReference type="NCBI Taxonomy" id="1227945"/>
    <lineage>
        <taxon>Bacteria</taxon>
        <taxon>Pseudomonadati</taxon>
        <taxon>Bacteroidota</taxon>
        <taxon>Flavobacteriia</taxon>
        <taxon>Flavobacteriales</taxon>
        <taxon>Flavobacteriaceae</taxon>
        <taxon>Robertkochia</taxon>
    </lineage>
</organism>
<dbReference type="Proteomes" id="UP000305939">
    <property type="component" value="Unassembled WGS sequence"/>
</dbReference>
<gene>
    <name evidence="2" type="ORF">E7Z59_05595</name>
</gene>
<dbReference type="PANTHER" id="PTHR36440:SF1">
    <property type="entry name" value="PUTATIVE (AFU_ORTHOLOGUE AFUA_8G07350)-RELATED"/>
    <property type="match status" value="1"/>
</dbReference>
<dbReference type="InterPro" id="IPR013096">
    <property type="entry name" value="Cupin_2"/>
</dbReference>
<dbReference type="PANTHER" id="PTHR36440">
    <property type="entry name" value="PUTATIVE (AFU_ORTHOLOGUE AFUA_8G07350)-RELATED"/>
    <property type="match status" value="1"/>
</dbReference>
<evidence type="ECO:0000259" key="1">
    <source>
        <dbReference type="Pfam" id="PF07883"/>
    </source>
</evidence>
<dbReference type="EMBL" id="SSMC01000001">
    <property type="protein sequence ID" value="THD69801.1"/>
    <property type="molecule type" value="Genomic_DNA"/>
</dbReference>
<dbReference type="OrthoDB" id="1423961at2"/>
<dbReference type="InterPro" id="IPR011051">
    <property type="entry name" value="RmlC_Cupin_sf"/>
</dbReference>
<dbReference type="InterPro" id="IPR053146">
    <property type="entry name" value="QDO-like"/>
</dbReference>
<dbReference type="AlphaFoldDB" id="A0A4S3M5Z2"/>
<keyword evidence="3" id="KW-1185">Reference proteome</keyword>
<protein>
    <submittedName>
        <fullName evidence="2">Cupin domain-containing protein</fullName>
    </submittedName>
</protein>
<feature type="domain" description="Cupin type-2" evidence="1">
    <location>
        <begin position="42"/>
        <end position="108"/>
    </location>
</feature>
<dbReference type="InterPro" id="IPR014710">
    <property type="entry name" value="RmlC-like_jellyroll"/>
</dbReference>
<comment type="caution">
    <text evidence="2">The sequence shown here is derived from an EMBL/GenBank/DDBJ whole genome shotgun (WGS) entry which is preliminary data.</text>
</comment>
<evidence type="ECO:0000313" key="3">
    <source>
        <dbReference type="Proteomes" id="UP000305939"/>
    </source>
</evidence>
<dbReference type="RefSeq" id="WP_136335291.1">
    <property type="nucleotide sequence ID" value="NZ_QXMP01000002.1"/>
</dbReference>
<evidence type="ECO:0000313" key="2">
    <source>
        <dbReference type="EMBL" id="THD69801.1"/>
    </source>
</evidence>
<name>A0A4S3M5Z2_9FLAO</name>
<proteinExistence type="predicted"/>
<sequence>MKVKILKASKGKRLNVLGDNQLILLTGKDTNGQLTSLIEDNEPGMQLPMHVHENEDEFFKVIKGEVEFTADGKSQVLKAGDSIFLPRGIPHGWTVVGDTNAVMHLDIYPAGLENMFEELSALPPGPPDLEKVAGICGKYGVKFV</sequence>
<dbReference type="SUPFAM" id="SSF51182">
    <property type="entry name" value="RmlC-like cupins"/>
    <property type="match status" value="1"/>
</dbReference>
<dbReference type="Pfam" id="PF07883">
    <property type="entry name" value="Cupin_2"/>
    <property type="match status" value="1"/>
</dbReference>
<accession>A0A4S3M5Z2</accession>
<dbReference type="Gene3D" id="2.60.120.10">
    <property type="entry name" value="Jelly Rolls"/>
    <property type="match status" value="1"/>
</dbReference>